<dbReference type="PANTHER" id="PTHR21738:SF0">
    <property type="entry name" value="RIBOSOMAL RNA PROCESSING PROTEIN 36 HOMOLOG"/>
    <property type="match status" value="1"/>
</dbReference>
<dbReference type="OrthoDB" id="448446at2759"/>
<keyword evidence="3 9" id="KW-0690">Ribosome biogenesis</keyword>
<feature type="region of interest" description="Disordered" evidence="10">
    <location>
        <begin position="236"/>
        <end position="286"/>
    </location>
</feature>
<dbReference type="Pfam" id="PF06102">
    <property type="entry name" value="RRP36"/>
    <property type="match status" value="1"/>
</dbReference>
<evidence type="ECO:0000256" key="2">
    <source>
        <dbReference type="ARBA" id="ARBA00009418"/>
    </source>
</evidence>
<evidence type="ECO:0000313" key="11">
    <source>
        <dbReference type="EMBL" id="KIY64194.1"/>
    </source>
</evidence>
<proteinExistence type="inferred from homology"/>
<dbReference type="GO" id="GO:0030686">
    <property type="term" value="C:90S preribosome"/>
    <property type="evidence" value="ECO:0007669"/>
    <property type="project" value="TreeGrafter"/>
</dbReference>
<evidence type="ECO:0000256" key="5">
    <source>
        <dbReference type="ARBA" id="ARBA00023054"/>
    </source>
</evidence>
<keyword evidence="7 9" id="KW-0687">Ribonucleoprotein</keyword>
<organism evidence="11 12">
    <name type="scientific">Cylindrobasidium torrendii FP15055 ss-10</name>
    <dbReference type="NCBI Taxonomy" id="1314674"/>
    <lineage>
        <taxon>Eukaryota</taxon>
        <taxon>Fungi</taxon>
        <taxon>Dikarya</taxon>
        <taxon>Basidiomycota</taxon>
        <taxon>Agaricomycotina</taxon>
        <taxon>Agaricomycetes</taxon>
        <taxon>Agaricomycetidae</taxon>
        <taxon>Agaricales</taxon>
        <taxon>Marasmiineae</taxon>
        <taxon>Physalacriaceae</taxon>
        <taxon>Cylindrobasidium</taxon>
    </lineage>
</organism>
<gene>
    <name evidence="11" type="ORF">CYLTODRAFT_358806</name>
</gene>
<dbReference type="EMBL" id="KN880649">
    <property type="protein sequence ID" value="KIY64194.1"/>
    <property type="molecule type" value="Genomic_DNA"/>
</dbReference>
<comment type="subcellular location">
    <subcellularLocation>
        <location evidence="1 9">Nucleus</location>
        <location evidence="1 9">Nucleolus</location>
    </subcellularLocation>
</comment>
<feature type="compositionally biased region" description="Basic and acidic residues" evidence="10">
    <location>
        <begin position="58"/>
        <end position="73"/>
    </location>
</feature>
<evidence type="ECO:0000256" key="1">
    <source>
        <dbReference type="ARBA" id="ARBA00004604"/>
    </source>
</evidence>
<dbReference type="STRING" id="1314674.A0A0D7B226"/>
<feature type="compositionally biased region" description="Basic residues" evidence="10">
    <location>
        <begin position="250"/>
        <end position="262"/>
    </location>
</feature>
<evidence type="ECO:0000256" key="3">
    <source>
        <dbReference type="ARBA" id="ARBA00022517"/>
    </source>
</evidence>
<dbReference type="PANTHER" id="PTHR21738">
    <property type="entry name" value="RIBOSOMAL RNA PROCESSING PROTEIN 36 HOMOLOG"/>
    <property type="match status" value="1"/>
</dbReference>
<evidence type="ECO:0000256" key="10">
    <source>
        <dbReference type="SAM" id="MobiDB-lite"/>
    </source>
</evidence>
<keyword evidence="4 9" id="KW-0698">rRNA processing</keyword>
<feature type="region of interest" description="Disordered" evidence="10">
    <location>
        <begin position="37"/>
        <end position="107"/>
    </location>
</feature>
<keyword evidence="12" id="KW-1185">Reference proteome</keyword>
<feature type="compositionally biased region" description="Acidic residues" evidence="10">
    <location>
        <begin position="38"/>
        <end position="53"/>
    </location>
</feature>
<accession>A0A0D7B226</accession>
<reference evidence="11 12" key="1">
    <citation type="journal article" date="2015" name="Fungal Genet. Biol.">
        <title>Evolution of novel wood decay mechanisms in Agaricales revealed by the genome sequences of Fistulina hepatica and Cylindrobasidium torrendii.</title>
        <authorList>
            <person name="Floudas D."/>
            <person name="Held B.W."/>
            <person name="Riley R."/>
            <person name="Nagy L.G."/>
            <person name="Koehler G."/>
            <person name="Ransdell A.S."/>
            <person name="Younus H."/>
            <person name="Chow J."/>
            <person name="Chiniquy J."/>
            <person name="Lipzen A."/>
            <person name="Tritt A."/>
            <person name="Sun H."/>
            <person name="Haridas S."/>
            <person name="LaButti K."/>
            <person name="Ohm R.A."/>
            <person name="Kues U."/>
            <person name="Blanchette R.A."/>
            <person name="Grigoriev I.V."/>
            <person name="Minto R.E."/>
            <person name="Hibbett D.S."/>
        </authorList>
    </citation>
    <scope>NUCLEOTIDE SEQUENCE [LARGE SCALE GENOMIC DNA]</scope>
    <source>
        <strain evidence="11 12">FP15055 ss-10</strain>
    </source>
</reference>
<evidence type="ECO:0000256" key="9">
    <source>
        <dbReference type="RuleBase" id="RU368027"/>
    </source>
</evidence>
<comment type="subunit">
    <text evidence="9">Associates with 90S and pre-40S pre-ribosomal particles.</text>
</comment>
<dbReference type="InterPro" id="IPR009292">
    <property type="entry name" value="RRP36"/>
</dbReference>
<evidence type="ECO:0000256" key="8">
    <source>
        <dbReference type="ARBA" id="ARBA00025053"/>
    </source>
</evidence>
<evidence type="ECO:0000256" key="6">
    <source>
        <dbReference type="ARBA" id="ARBA00023242"/>
    </source>
</evidence>
<evidence type="ECO:0000256" key="4">
    <source>
        <dbReference type="ARBA" id="ARBA00022552"/>
    </source>
</evidence>
<feature type="region of interest" description="Disordered" evidence="10">
    <location>
        <begin position="196"/>
        <end position="215"/>
    </location>
</feature>
<dbReference type="Proteomes" id="UP000054007">
    <property type="component" value="Unassembled WGS sequence"/>
</dbReference>
<dbReference type="GO" id="GO:0005730">
    <property type="term" value="C:nucleolus"/>
    <property type="evidence" value="ECO:0007669"/>
    <property type="project" value="UniProtKB-SubCell"/>
</dbReference>
<comment type="similarity">
    <text evidence="2 9">Belongs to the RRP36 family.</text>
</comment>
<keyword evidence="5" id="KW-0175">Coiled coil</keyword>
<evidence type="ECO:0000313" key="12">
    <source>
        <dbReference type="Proteomes" id="UP000054007"/>
    </source>
</evidence>
<dbReference type="AlphaFoldDB" id="A0A0D7B226"/>
<comment type="function">
    <text evidence="8 9">Component of the 90S pre-ribosome involved in the maturation of rRNAs. Required for early cleavages of the pre-RNAs in the 40S ribosomal subunit maturation pathway.</text>
</comment>
<sequence length="286" mass="32525">MVCSILPPWITAHLSQDLSSLSLGALRSAQRKIIQAEALEDSDDDSDGGDSESPEAVSTKEKQPEKPEWDAHPKKPIAHRAHKHAPQEVTSKRPVGRARTVVESHSVQPRDPRFVALTGEFSPEKFTQNYAFLTDSHKTELSTLRENLKRARKLVINSPKHLRAEREGEVSRLEFAVKRAESEVNKDRRLKVERDALSKLKKEEKDKREQGKGSWYMKDAEKKKFMIKARYDALADSGGQRAVKKAIEKKQKKIAQKEKKSRPFSASQQSQDKGWGGRDSKRRRLA</sequence>
<keyword evidence="6 9" id="KW-0539">Nucleus</keyword>
<evidence type="ECO:0000256" key="7">
    <source>
        <dbReference type="ARBA" id="ARBA00023274"/>
    </source>
</evidence>
<feature type="compositionally biased region" description="Basic and acidic residues" evidence="10">
    <location>
        <begin position="196"/>
        <end position="211"/>
    </location>
</feature>
<name>A0A0D7B226_9AGAR</name>
<feature type="compositionally biased region" description="Basic residues" evidence="10">
    <location>
        <begin position="74"/>
        <end position="84"/>
    </location>
</feature>
<dbReference type="GO" id="GO:0000462">
    <property type="term" value="P:maturation of SSU-rRNA from tricistronic rRNA transcript (SSU-rRNA, 5.8S rRNA, LSU-rRNA)"/>
    <property type="evidence" value="ECO:0007669"/>
    <property type="project" value="TreeGrafter"/>
</dbReference>
<protein>
    <recommendedName>
        <fullName evidence="9">rRNA biogenesis protein RRP36</fullName>
    </recommendedName>
</protein>